<sequence>MLTSSLLHMKQTNLRLPTDLVSWAKQTAKKRHQSMNAFFITELERLRKEEQSELTKK</sequence>
<organism evidence="1 2">
    <name type="scientific">Acinetobacter johnsonii</name>
    <dbReference type="NCBI Taxonomy" id="40214"/>
    <lineage>
        <taxon>Bacteria</taxon>
        <taxon>Pseudomonadati</taxon>
        <taxon>Pseudomonadota</taxon>
        <taxon>Gammaproteobacteria</taxon>
        <taxon>Moraxellales</taxon>
        <taxon>Moraxellaceae</taxon>
        <taxon>Acinetobacter</taxon>
    </lineage>
</organism>
<protein>
    <submittedName>
        <fullName evidence="1">Transcriptional regulator</fullName>
    </submittedName>
</protein>
<dbReference type="EMBL" id="CP022298">
    <property type="protein sequence ID" value="AZN62853.1"/>
    <property type="molecule type" value="Genomic_DNA"/>
</dbReference>
<dbReference type="Gene3D" id="1.10.1220.10">
    <property type="entry name" value="Met repressor-like"/>
    <property type="match status" value="1"/>
</dbReference>
<reference evidence="1 2" key="1">
    <citation type="submission" date="2017-06" db="EMBL/GenBank/DDBJ databases">
        <title>Complete Genome Sequence of the Carbazole-Degrading Bacterium Acinetobacter johnsonii IC001.</title>
        <authorList>
            <person name="Vejarano F."/>
            <person name="Suzuki-Minakuchi C."/>
            <person name="Ohtsubo Y."/>
            <person name="Tsuda M."/>
            <person name="Okada K."/>
            <person name="Nojiri H."/>
        </authorList>
    </citation>
    <scope>NUCLEOTIDE SEQUENCE [LARGE SCALE GENOMIC DNA]</scope>
    <source>
        <strain evidence="1 2">IC001</strain>
    </source>
</reference>
<evidence type="ECO:0000313" key="1">
    <source>
        <dbReference type="EMBL" id="AZN62853.1"/>
    </source>
</evidence>
<dbReference type="SUPFAM" id="SSF47598">
    <property type="entry name" value="Ribbon-helix-helix"/>
    <property type="match status" value="1"/>
</dbReference>
<dbReference type="InterPro" id="IPR013321">
    <property type="entry name" value="Arc_rbn_hlx_hlx"/>
</dbReference>
<accession>A0A3Q8XEC3</accession>
<dbReference type="GO" id="GO:0006355">
    <property type="term" value="P:regulation of DNA-templated transcription"/>
    <property type="evidence" value="ECO:0007669"/>
    <property type="project" value="InterPro"/>
</dbReference>
<evidence type="ECO:0000313" key="2">
    <source>
        <dbReference type="Proteomes" id="UP000276980"/>
    </source>
</evidence>
<gene>
    <name evidence="1" type="ORF">CFH90_01880</name>
</gene>
<dbReference type="AlphaFoldDB" id="A0A3Q8XEC3"/>
<dbReference type="InterPro" id="IPR010985">
    <property type="entry name" value="Ribbon_hlx_hlx"/>
</dbReference>
<proteinExistence type="predicted"/>
<name>A0A3Q8XEC3_ACIJO</name>
<dbReference type="Proteomes" id="UP000276980">
    <property type="component" value="Chromosome"/>
</dbReference>